<organism evidence="2 3">
    <name type="scientific">Pseudonocardia yuanmonensis</name>
    <dbReference type="NCBI Taxonomy" id="1095914"/>
    <lineage>
        <taxon>Bacteria</taxon>
        <taxon>Bacillati</taxon>
        <taxon>Actinomycetota</taxon>
        <taxon>Actinomycetes</taxon>
        <taxon>Pseudonocardiales</taxon>
        <taxon>Pseudonocardiaceae</taxon>
        <taxon>Pseudonocardia</taxon>
    </lineage>
</organism>
<dbReference type="CDD" id="cd16934">
    <property type="entry name" value="HATPase_RsbT-like"/>
    <property type="match status" value="1"/>
</dbReference>
<dbReference type="EMBL" id="BAABIC010000017">
    <property type="protein sequence ID" value="GAA4702568.1"/>
    <property type="molecule type" value="Genomic_DNA"/>
</dbReference>
<dbReference type="RefSeq" id="WP_345382923.1">
    <property type="nucleotide sequence ID" value="NZ_BAABIC010000017.1"/>
</dbReference>
<evidence type="ECO:0000259" key="1">
    <source>
        <dbReference type="SMART" id="SM00331"/>
    </source>
</evidence>
<dbReference type="InterPro" id="IPR003594">
    <property type="entry name" value="HATPase_dom"/>
</dbReference>
<feature type="domain" description="PPM-type phosphatase" evidence="1">
    <location>
        <begin position="148"/>
        <end position="340"/>
    </location>
</feature>
<dbReference type="InterPro" id="IPR036457">
    <property type="entry name" value="PPM-type-like_dom_sf"/>
</dbReference>
<dbReference type="Pfam" id="PF13581">
    <property type="entry name" value="HATPase_c_2"/>
    <property type="match status" value="1"/>
</dbReference>
<protein>
    <submittedName>
        <fullName evidence="2">ATP-binding protein</fullName>
    </submittedName>
</protein>
<comment type="caution">
    <text evidence="2">The sequence shown here is derived from an EMBL/GenBank/DDBJ whole genome shotgun (WGS) entry which is preliminary data.</text>
</comment>
<accession>A0ABP8X7X6</accession>
<dbReference type="PANTHER" id="PTHR35801:SF1">
    <property type="entry name" value="PHOSPHOSERINE PHOSPHATASE RSBX"/>
    <property type="match status" value="1"/>
</dbReference>
<keyword evidence="3" id="KW-1185">Reference proteome</keyword>
<gene>
    <name evidence="2" type="ORF">GCM10023215_47330</name>
</gene>
<reference evidence="3" key="1">
    <citation type="journal article" date="2019" name="Int. J. Syst. Evol. Microbiol.">
        <title>The Global Catalogue of Microorganisms (GCM) 10K type strain sequencing project: providing services to taxonomists for standard genome sequencing and annotation.</title>
        <authorList>
            <consortium name="The Broad Institute Genomics Platform"/>
            <consortium name="The Broad Institute Genome Sequencing Center for Infectious Disease"/>
            <person name="Wu L."/>
            <person name="Ma J."/>
        </authorList>
    </citation>
    <scope>NUCLEOTIDE SEQUENCE [LARGE SCALE GENOMIC DNA]</scope>
    <source>
        <strain evidence="3">JCM 18055</strain>
    </source>
</reference>
<dbReference type="InterPro" id="IPR036890">
    <property type="entry name" value="HATPase_C_sf"/>
</dbReference>
<evidence type="ECO:0000313" key="3">
    <source>
        <dbReference type="Proteomes" id="UP001500325"/>
    </source>
</evidence>
<dbReference type="InterPro" id="IPR001932">
    <property type="entry name" value="PPM-type_phosphatase-like_dom"/>
</dbReference>
<keyword evidence="2" id="KW-0067">ATP-binding</keyword>
<keyword evidence="2" id="KW-0547">Nucleotide-binding</keyword>
<dbReference type="Proteomes" id="UP001500325">
    <property type="component" value="Unassembled WGS sequence"/>
</dbReference>
<dbReference type="Gene3D" id="3.60.40.10">
    <property type="entry name" value="PPM-type phosphatase domain"/>
    <property type="match status" value="1"/>
</dbReference>
<dbReference type="Pfam" id="PF07228">
    <property type="entry name" value="SpoIIE"/>
    <property type="match status" value="1"/>
</dbReference>
<dbReference type="SUPFAM" id="SSF55874">
    <property type="entry name" value="ATPase domain of HSP90 chaperone/DNA topoisomerase II/histidine kinase"/>
    <property type="match status" value="1"/>
</dbReference>
<evidence type="ECO:0000313" key="2">
    <source>
        <dbReference type="EMBL" id="GAA4702568.1"/>
    </source>
</evidence>
<dbReference type="SUPFAM" id="SSF81606">
    <property type="entry name" value="PP2C-like"/>
    <property type="match status" value="1"/>
</dbReference>
<dbReference type="InterPro" id="IPR039248">
    <property type="entry name" value="Ptase_RsbX"/>
</dbReference>
<dbReference type="SMART" id="SM00331">
    <property type="entry name" value="PP2C_SIG"/>
    <property type="match status" value="1"/>
</dbReference>
<dbReference type="PANTHER" id="PTHR35801">
    <property type="entry name" value="PHOSPHOSERINE PHOSPHATASE RSBX"/>
    <property type="match status" value="1"/>
</dbReference>
<sequence length="345" mass="35379">MDAVIPPRVEDVAWIPLDDPSAAGGSRRAAEKLAEQLGFPESRVAEVGLAVTEIATNVVRHGGGGALLLRAVHLDRTGGIEVVAVDAGPGMTDVPASSRDGHSTRGSLGVGLGTIGRLADDLDIGSRPGRGTVLVARFRPLRDDLPPVPDAAGITRALSGEQLCGDAYALREEGSRLWLMLCDGAGHGPLAAAAAREAVRAFAEPERPPAGPVDALRAIHGAMSGTRGGAVAVAELDPDAGLVRFAGVGNVAGAVVSGTTKRSMISVGGIAGYRVPTLRAYDYPLPPGAVVVLHSDGVRPRWRAEDLGPLPRRSPVIVAAALLRDEGVRQDDASVVVGRAPGADR</sequence>
<name>A0ABP8X7X6_9PSEU</name>
<proteinExistence type="predicted"/>
<dbReference type="Gene3D" id="3.30.565.10">
    <property type="entry name" value="Histidine kinase-like ATPase, C-terminal domain"/>
    <property type="match status" value="1"/>
</dbReference>
<dbReference type="GO" id="GO:0005524">
    <property type="term" value="F:ATP binding"/>
    <property type="evidence" value="ECO:0007669"/>
    <property type="project" value="UniProtKB-KW"/>
</dbReference>